<name>E3BKU4_9VIBR</name>
<feature type="transmembrane region" description="Helical" evidence="6">
    <location>
        <begin position="181"/>
        <end position="203"/>
    </location>
</feature>
<evidence type="ECO:0000313" key="8">
    <source>
        <dbReference type="EMBL" id="EFP96288.1"/>
    </source>
</evidence>
<keyword evidence="4 6" id="KW-1133">Transmembrane helix</keyword>
<dbReference type="CDD" id="cd07731">
    <property type="entry name" value="ComA-like_MBL-fold"/>
    <property type="match status" value="1"/>
</dbReference>
<dbReference type="PANTHER" id="PTHR30619">
    <property type="entry name" value="DNA INTERNALIZATION/COMPETENCE PROTEIN COMEC/REC2"/>
    <property type="match status" value="1"/>
</dbReference>
<dbReference type="eggNOG" id="COG2333">
    <property type="taxonomic scope" value="Bacteria"/>
</dbReference>
<dbReference type="InterPro" id="IPR052159">
    <property type="entry name" value="Competence_DNA_uptake"/>
</dbReference>
<feature type="transmembrane region" description="Helical" evidence="6">
    <location>
        <begin position="281"/>
        <end position="297"/>
    </location>
</feature>
<gene>
    <name evidence="8" type="ORF">VIBC2010_12004</name>
</gene>
<sequence length="695" mass="78413">MGLIFAFIVVLSHGHILQHKTKILFQSGQRISAIVEADSLFKPIQYGFQGIVIVKKINDQDLPNIFRPKIWLTSPVPLQYGEVLDAELRLKNIRGMMNVVGPDKEKFALSKGIVGYGNVVATKSLAIESRFSFHSYLINNLNEKIRQLNNIGMIEALLFGIKNNIDDELRDRLQQSGLSHLLTISGLHIGIIYSLGWGAGLVFLRLNSRFIYFPAVLGVSAAFFYAWLAGFSVPTLRAFVMCVLYCLMQYLIGRMSGPYKFLLTLSIIMAIYPFSVVSPSLWMSVGAIAVIFLYQSMTEKKSHWLKSAFCMQMFIFVFMAPIVVLFFHGISTFSLFLNILFVPWFSFVVIPLNFLAFLTLSFGKVNQILWSSVDASLDLVIYVLNHLPQGWWDIDSELIPYFFFLPLVVMCSLIFSKKTLGLLGITIIFSLRNWHTPPSWQLNVLDVGHGLAIVIIQGNRALVYDTGSATKQSSKVDRVVTPLLRYHGIEYLDYLVISHFDNDHAGGANILRDEWSPRELVSSQSTDASIPCIKGESWKWGALNVEVIWPEKTVSRAYNPHSCVLKVSDNKSEFSVLLTGDIVAMVEWLLIREPWSINAELLVVPHHGSKTSSIPKFIETVNPSIAVTSSTIGGRWNLPDPAVKKRYTDRGVEWIDTGSSGQVVVDVYTDDYKLNTRRASKGNSWYRHMLRKQVE</sequence>
<dbReference type="InterPro" id="IPR001279">
    <property type="entry name" value="Metallo-B-lactamas"/>
</dbReference>
<dbReference type="EMBL" id="AEIU01000075">
    <property type="protein sequence ID" value="EFP96288.1"/>
    <property type="molecule type" value="Genomic_DNA"/>
</dbReference>
<dbReference type="NCBIfam" id="TIGR00360">
    <property type="entry name" value="ComEC_N-term"/>
    <property type="match status" value="1"/>
</dbReference>
<feature type="transmembrane region" description="Helical" evidence="6">
    <location>
        <begin position="210"/>
        <end position="228"/>
    </location>
</feature>
<dbReference type="InterPro" id="IPR004797">
    <property type="entry name" value="Competence_ComEC/Rec2"/>
</dbReference>
<evidence type="ECO:0000256" key="3">
    <source>
        <dbReference type="ARBA" id="ARBA00022692"/>
    </source>
</evidence>
<dbReference type="GO" id="GO:0030420">
    <property type="term" value="P:establishment of competence for transformation"/>
    <property type="evidence" value="ECO:0007669"/>
    <property type="project" value="InterPro"/>
</dbReference>
<dbReference type="SUPFAM" id="SSF56281">
    <property type="entry name" value="Metallo-hydrolase/oxidoreductase"/>
    <property type="match status" value="1"/>
</dbReference>
<dbReference type="GO" id="GO:0005886">
    <property type="term" value="C:plasma membrane"/>
    <property type="evidence" value="ECO:0007669"/>
    <property type="project" value="UniProtKB-SubCell"/>
</dbReference>
<evidence type="ECO:0000313" key="9">
    <source>
        <dbReference type="Proteomes" id="UP000002943"/>
    </source>
</evidence>
<keyword evidence="5 6" id="KW-0472">Membrane</keyword>
<dbReference type="Gene3D" id="3.60.15.10">
    <property type="entry name" value="Ribonuclease Z/Hydroxyacylglutathione hydrolase-like"/>
    <property type="match status" value="1"/>
</dbReference>
<dbReference type="NCBIfam" id="TIGR00361">
    <property type="entry name" value="ComEC_Rec2"/>
    <property type="match status" value="1"/>
</dbReference>
<feature type="transmembrane region" description="Helical" evidence="6">
    <location>
        <begin position="398"/>
        <end position="415"/>
    </location>
</feature>
<evidence type="ECO:0000256" key="1">
    <source>
        <dbReference type="ARBA" id="ARBA00004651"/>
    </source>
</evidence>
<dbReference type="InterPro" id="IPR035681">
    <property type="entry name" value="ComA-like_MBL"/>
</dbReference>
<reference evidence="8 9" key="1">
    <citation type="journal article" date="2012" name="Int. J. Syst. Evol. Microbiol.">
        <title>Vibrio caribbeanicus sp. nov., isolated from the marine sponge Scleritoderma cyanea.</title>
        <authorList>
            <person name="Hoffmann M."/>
            <person name="Monday S.R."/>
            <person name="Allard M.W."/>
            <person name="Strain E.A."/>
            <person name="Whittaker P."/>
            <person name="Naum M."/>
            <person name="McCarthy P.J."/>
            <person name="Lopez J.V."/>
            <person name="Fischer M."/>
            <person name="Brown E.W."/>
        </authorList>
    </citation>
    <scope>NUCLEOTIDE SEQUENCE [LARGE SCALE GENOMIC DNA]</scope>
    <source>
        <strain evidence="8 9">ATCC BAA-2122</strain>
    </source>
</reference>
<evidence type="ECO:0000256" key="2">
    <source>
        <dbReference type="ARBA" id="ARBA00022475"/>
    </source>
</evidence>
<dbReference type="PANTHER" id="PTHR30619:SF1">
    <property type="entry name" value="RECOMBINATION PROTEIN 2"/>
    <property type="match status" value="1"/>
</dbReference>
<evidence type="ECO:0000256" key="6">
    <source>
        <dbReference type="SAM" id="Phobius"/>
    </source>
</evidence>
<keyword evidence="9" id="KW-1185">Reference proteome</keyword>
<dbReference type="AlphaFoldDB" id="E3BKU4"/>
<keyword evidence="3 6" id="KW-0812">Transmembrane</keyword>
<dbReference type="Proteomes" id="UP000002943">
    <property type="component" value="Unassembled WGS sequence"/>
</dbReference>
<organism evidence="8 9">
    <name type="scientific">Vibrio caribbeanicus ATCC BAA-2122</name>
    <dbReference type="NCBI Taxonomy" id="796620"/>
    <lineage>
        <taxon>Bacteria</taxon>
        <taxon>Pseudomonadati</taxon>
        <taxon>Pseudomonadota</taxon>
        <taxon>Gammaproteobacteria</taxon>
        <taxon>Vibrionales</taxon>
        <taxon>Vibrionaceae</taxon>
        <taxon>Vibrio</taxon>
    </lineage>
</organism>
<dbReference type="Pfam" id="PF00753">
    <property type="entry name" value="Lactamase_B"/>
    <property type="match status" value="1"/>
</dbReference>
<evidence type="ECO:0000259" key="7">
    <source>
        <dbReference type="SMART" id="SM00849"/>
    </source>
</evidence>
<dbReference type="Pfam" id="PF03772">
    <property type="entry name" value="Competence"/>
    <property type="match status" value="1"/>
</dbReference>
<comment type="subcellular location">
    <subcellularLocation>
        <location evidence="1">Cell membrane</location>
        <topology evidence="1">Multi-pass membrane protein</topology>
    </subcellularLocation>
</comment>
<feature type="domain" description="Metallo-beta-lactamase" evidence="7">
    <location>
        <begin position="449"/>
        <end position="632"/>
    </location>
</feature>
<dbReference type="STRING" id="796620.VIBC2010_12004"/>
<comment type="caution">
    <text evidence="8">The sequence shown here is derived from an EMBL/GenBank/DDBJ whole genome shotgun (WGS) entry which is preliminary data.</text>
</comment>
<protein>
    <recommendedName>
        <fullName evidence="7">Metallo-beta-lactamase domain-containing protein</fullName>
    </recommendedName>
</protein>
<evidence type="ECO:0000256" key="5">
    <source>
        <dbReference type="ARBA" id="ARBA00023136"/>
    </source>
</evidence>
<proteinExistence type="predicted"/>
<feature type="transmembrane region" description="Helical" evidence="6">
    <location>
        <begin position="336"/>
        <end position="356"/>
    </location>
</feature>
<evidence type="ECO:0000256" key="4">
    <source>
        <dbReference type="ARBA" id="ARBA00022989"/>
    </source>
</evidence>
<dbReference type="SMART" id="SM00849">
    <property type="entry name" value="Lactamase_B"/>
    <property type="match status" value="1"/>
</dbReference>
<keyword evidence="2" id="KW-1003">Cell membrane</keyword>
<dbReference type="InterPro" id="IPR036866">
    <property type="entry name" value="RibonucZ/Hydroxyglut_hydro"/>
</dbReference>
<accession>E3BKU4</accession>
<feature type="transmembrane region" description="Helical" evidence="6">
    <location>
        <begin position="234"/>
        <end position="252"/>
    </location>
</feature>
<dbReference type="InterPro" id="IPR004477">
    <property type="entry name" value="ComEC_N"/>
</dbReference>
<feature type="transmembrane region" description="Helical" evidence="6">
    <location>
        <begin position="309"/>
        <end position="330"/>
    </location>
</feature>
<dbReference type="eggNOG" id="COG0658">
    <property type="taxonomic scope" value="Bacteria"/>
</dbReference>